<dbReference type="InterPro" id="IPR006076">
    <property type="entry name" value="FAD-dep_OxRdtase"/>
</dbReference>
<gene>
    <name evidence="2" type="ORF">METZ01_LOCUS167045</name>
</gene>
<organism evidence="2">
    <name type="scientific">marine metagenome</name>
    <dbReference type="NCBI Taxonomy" id="408172"/>
    <lineage>
        <taxon>unclassified sequences</taxon>
        <taxon>metagenomes</taxon>
        <taxon>ecological metagenomes</taxon>
    </lineage>
</organism>
<dbReference type="InterPro" id="IPR036188">
    <property type="entry name" value="FAD/NAD-bd_sf"/>
</dbReference>
<dbReference type="EMBL" id="UINC01030200">
    <property type="protein sequence ID" value="SVB14191.1"/>
    <property type="molecule type" value="Genomic_DNA"/>
</dbReference>
<evidence type="ECO:0000313" key="2">
    <source>
        <dbReference type="EMBL" id="SVB14191.1"/>
    </source>
</evidence>
<evidence type="ECO:0000259" key="1">
    <source>
        <dbReference type="Pfam" id="PF01266"/>
    </source>
</evidence>
<feature type="domain" description="FAD dependent oxidoreductase" evidence="1">
    <location>
        <begin position="8"/>
        <end position="40"/>
    </location>
</feature>
<reference evidence="2" key="1">
    <citation type="submission" date="2018-05" db="EMBL/GenBank/DDBJ databases">
        <authorList>
            <person name="Lanie J.A."/>
            <person name="Ng W.-L."/>
            <person name="Kazmierczak K.M."/>
            <person name="Andrzejewski T.M."/>
            <person name="Davidsen T.M."/>
            <person name="Wayne K.J."/>
            <person name="Tettelin H."/>
            <person name="Glass J.I."/>
            <person name="Rusch D."/>
            <person name="Podicherti R."/>
            <person name="Tsui H.-C.T."/>
            <person name="Winkler M.E."/>
        </authorList>
    </citation>
    <scope>NUCLEOTIDE SEQUENCE</scope>
</reference>
<dbReference type="Gene3D" id="3.50.50.60">
    <property type="entry name" value="FAD/NAD(P)-binding domain"/>
    <property type="match status" value="1"/>
</dbReference>
<dbReference type="AlphaFoldDB" id="A0A382BKX1"/>
<accession>A0A382BKX1</accession>
<dbReference type="SUPFAM" id="SSF51905">
    <property type="entry name" value="FAD/NAD(P)-binding domain"/>
    <property type="match status" value="1"/>
</dbReference>
<dbReference type="Pfam" id="PF01266">
    <property type="entry name" value="DAO"/>
    <property type="match status" value="1"/>
</dbReference>
<protein>
    <recommendedName>
        <fullName evidence="1">FAD dependent oxidoreductase domain-containing protein</fullName>
    </recommendedName>
</protein>
<name>A0A382BKX1_9ZZZZ</name>
<proteinExistence type="predicted"/>
<feature type="non-terminal residue" evidence="2">
    <location>
        <position position="78"/>
    </location>
</feature>
<sequence>MAVKNNYDAIVVGSGITGGWAAKELSEKGLKVLLLERGGNVRHGVDYKTEHKPPWEFTYRDQGDRKLFNDEYKIQKQC</sequence>